<proteinExistence type="inferred from homology"/>
<evidence type="ECO:0000256" key="11">
    <source>
        <dbReference type="ARBA" id="ARBA00023098"/>
    </source>
</evidence>
<dbReference type="GO" id="GO:0009029">
    <property type="term" value="F:lipid-A 4'-kinase activity"/>
    <property type="evidence" value="ECO:0007669"/>
    <property type="project" value="UniProtKB-EC"/>
</dbReference>
<sequence>MKLPALIAAPLAWIYGLIINVRHKLFDLKILRSEEFDIPVVCVGNLTVGGTGKTPVTEFLIERLSGERRVAVLSRGYRRRTKGFVLSTPRSSVKSIGDEPKQMKMKYPDVPMAVCEKRAEGIRRLREIHPEIELVILDDAFQHRYVEPWVNILLMDYNRPVYRDRLLPWGRLRDTRGQIDRANFVLVTKCPEDLNPLDMRIVRNSLGLYPYQSLYFSRMEQGEALPLFADRTERRVRRGDRVIVMAGIADPGPLLHETGSRYDVVDTLIFNDHHTYRVSDIRKVEQLLGLYEDAVIVTTEKDAVKLTNRSRIPETVQRKLYYVPVQVSFVGDSEAEFLRQIELYVRTNQKYSVLHPE</sequence>
<keyword evidence="6 13" id="KW-0441">Lipid A biosynthesis</keyword>
<dbReference type="PANTHER" id="PTHR42724">
    <property type="entry name" value="TETRAACYLDISACCHARIDE 4'-KINASE"/>
    <property type="match status" value="1"/>
</dbReference>
<evidence type="ECO:0000313" key="14">
    <source>
        <dbReference type="EMBL" id="UWN56373.1"/>
    </source>
</evidence>
<keyword evidence="15" id="KW-1185">Reference proteome</keyword>
<evidence type="ECO:0000313" key="15">
    <source>
        <dbReference type="Proteomes" id="UP001059295"/>
    </source>
</evidence>
<evidence type="ECO:0000256" key="13">
    <source>
        <dbReference type="HAMAP-Rule" id="MF_00409"/>
    </source>
</evidence>
<dbReference type="SUPFAM" id="SSF52540">
    <property type="entry name" value="P-loop containing nucleoside triphosphate hydrolases"/>
    <property type="match status" value="1"/>
</dbReference>
<reference evidence="14" key="1">
    <citation type="journal article" date="2022" name="Cell">
        <title>Design, construction, and in vivo augmentation of a complex gut microbiome.</title>
        <authorList>
            <person name="Cheng A.G."/>
            <person name="Ho P.Y."/>
            <person name="Aranda-Diaz A."/>
            <person name="Jain S."/>
            <person name="Yu F.B."/>
            <person name="Meng X."/>
            <person name="Wang M."/>
            <person name="Iakiviak M."/>
            <person name="Nagashima K."/>
            <person name="Zhao A."/>
            <person name="Murugkar P."/>
            <person name="Patil A."/>
            <person name="Atabakhsh K."/>
            <person name="Weakley A."/>
            <person name="Yan J."/>
            <person name="Brumbaugh A.R."/>
            <person name="Higginbottom S."/>
            <person name="Dimas A."/>
            <person name="Shiver A.L."/>
            <person name="Deutschbauer A."/>
            <person name="Neff N."/>
            <person name="Sonnenburg J.L."/>
            <person name="Huang K.C."/>
            <person name="Fischbach M.A."/>
        </authorList>
    </citation>
    <scope>NUCLEOTIDE SEQUENCE</scope>
    <source>
        <strain evidence="14">AP11</strain>
    </source>
</reference>
<name>A0ABY5UXJ0_9BACT</name>
<evidence type="ECO:0000256" key="4">
    <source>
        <dbReference type="ARBA" id="ARBA00016436"/>
    </source>
</evidence>
<keyword evidence="10 13" id="KW-0067">ATP-binding</keyword>
<dbReference type="RefSeq" id="WP_019246174.1">
    <property type="nucleotide sequence ID" value="NZ_CAPH01000013.1"/>
</dbReference>
<dbReference type="InterPro" id="IPR003758">
    <property type="entry name" value="LpxK"/>
</dbReference>
<dbReference type="EMBL" id="CP102294">
    <property type="protein sequence ID" value="UWN56373.1"/>
    <property type="molecule type" value="Genomic_DNA"/>
</dbReference>
<keyword evidence="8 13" id="KW-0547">Nucleotide-binding</keyword>
<evidence type="ECO:0000256" key="7">
    <source>
        <dbReference type="ARBA" id="ARBA00022679"/>
    </source>
</evidence>
<evidence type="ECO:0000256" key="1">
    <source>
        <dbReference type="ARBA" id="ARBA00002274"/>
    </source>
</evidence>
<evidence type="ECO:0000256" key="8">
    <source>
        <dbReference type="ARBA" id="ARBA00022741"/>
    </source>
</evidence>
<comment type="pathway">
    <text evidence="2 13">Glycolipid biosynthesis; lipid IV(A) biosynthesis; lipid IV(A) from (3R)-3-hydroxytetradecanoyl-[acyl-carrier-protein] and UDP-N-acetyl-alpha-D-glucosamine: step 6/6.</text>
</comment>
<gene>
    <name evidence="13 14" type="primary">lpxK</name>
    <name evidence="14" type="ORF">NQ491_06795</name>
</gene>
<evidence type="ECO:0000256" key="3">
    <source>
        <dbReference type="ARBA" id="ARBA00012071"/>
    </source>
</evidence>
<keyword evidence="7 13" id="KW-0808">Transferase</keyword>
<accession>A0ABY5UXJ0</accession>
<evidence type="ECO:0000256" key="2">
    <source>
        <dbReference type="ARBA" id="ARBA00004870"/>
    </source>
</evidence>
<dbReference type="InterPro" id="IPR027417">
    <property type="entry name" value="P-loop_NTPase"/>
</dbReference>
<evidence type="ECO:0000256" key="12">
    <source>
        <dbReference type="ARBA" id="ARBA00029757"/>
    </source>
</evidence>
<dbReference type="EC" id="2.7.1.130" evidence="3 13"/>
<keyword evidence="5 13" id="KW-0444">Lipid biosynthesis</keyword>
<dbReference type="Proteomes" id="UP001059295">
    <property type="component" value="Chromosome"/>
</dbReference>
<dbReference type="Pfam" id="PF02606">
    <property type="entry name" value="LpxK"/>
    <property type="match status" value="1"/>
</dbReference>
<dbReference type="GeneID" id="82891427"/>
<comment type="function">
    <text evidence="1 13">Transfers the gamma-phosphate of ATP to the 4'-position of a tetraacyldisaccharide 1-phosphate intermediate (termed DS-1-P) to form tetraacyldisaccharide 1,4'-bis-phosphate (lipid IVA).</text>
</comment>
<comment type="similarity">
    <text evidence="13">Belongs to the LpxK family.</text>
</comment>
<keyword evidence="9 13" id="KW-0418">Kinase</keyword>
<keyword evidence="11 13" id="KW-0443">Lipid metabolism</keyword>
<protein>
    <recommendedName>
        <fullName evidence="4 13">Tetraacyldisaccharide 4'-kinase</fullName>
        <ecNumber evidence="3 13">2.7.1.130</ecNumber>
    </recommendedName>
    <alternativeName>
        <fullName evidence="12 13">Lipid A 4'-kinase</fullName>
    </alternativeName>
</protein>
<evidence type="ECO:0000256" key="6">
    <source>
        <dbReference type="ARBA" id="ARBA00022556"/>
    </source>
</evidence>
<dbReference type="PANTHER" id="PTHR42724:SF1">
    <property type="entry name" value="TETRAACYLDISACCHARIDE 4'-KINASE, MITOCHONDRIAL-RELATED"/>
    <property type="match status" value="1"/>
</dbReference>
<dbReference type="HAMAP" id="MF_00409">
    <property type="entry name" value="LpxK"/>
    <property type="match status" value="1"/>
</dbReference>
<evidence type="ECO:0000256" key="10">
    <source>
        <dbReference type="ARBA" id="ARBA00022840"/>
    </source>
</evidence>
<organism evidence="14 15">
    <name type="scientific">Alistipes ihumii AP11</name>
    <dbReference type="NCBI Taxonomy" id="1211813"/>
    <lineage>
        <taxon>Bacteria</taxon>
        <taxon>Pseudomonadati</taxon>
        <taxon>Bacteroidota</taxon>
        <taxon>Bacteroidia</taxon>
        <taxon>Bacteroidales</taxon>
        <taxon>Rikenellaceae</taxon>
        <taxon>Alistipes</taxon>
    </lineage>
</organism>
<evidence type="ECO:0000256" key="9">
    <source>
        <dbReference type="ARBA" id="ARBA00022777"/>
    </source>
</evidence>
<evidence type="ECO:0000256" key="5">
    <source>
        <dbReference type="ARBA" id="ARBA00022516"/>
    </source>
</evidence>
<feature type="binding site" evidence="13">
    <location>
        <begin position="47"/>
        <end position="54"/>
    </location>
    <ligand>
        <name>ATP</name>
        <dbReference type="ChEBI" id="CHEBI:30616"/>
    </ligand>
</feature>
<dbReference type="NCBIfam" id="TIGR00682">
    <property type="entry name" value="lpxK"/>
    <property type="match status" value="1"/>
</dbReference>
<comment type="catalytic activity">
    <reaction evidence="13">
        <text>a lipid A disaccharide + ATP = a lipid IVA + ADP + H(+)</text>
        <dbReference type="Rhea" id="RHEA:67840"/>
        <dbReference type="ChEBI" id="CHEBI:15378"/>
        <dbReference type="ChEBI" id="CHEBI:30616"/>
        <dbReference type="ChEBI" id="CHEBI:176343"/>
        <dbReference type="ChEBI" id="CHEBI:176425"/>
        <dbReference type="ChEBI" id="CHEBI:456216"/>
        <dbReference type="EC" id="2.7.1.130"/>
    </reaction>
</comment>